<evidence type="ECO:0000256" key="3">
    <source>
        <dbReference type="ARBA" id="ARBA00022989"/>
    </source>
</evidence>
<gene>
    <name evidence="8" type="ORF">HD601_004711</name>
</gene>
<accession>A0A7W9LNC1</accession>
<organism evidence="8 9">
    <name type="scientific">Jiangella mangrovi</name>
    <dbReference type="NCBI Taxonomy" id="1524084"/>
    <lineage>
        <taxon>Bacteria</taxon>
        <taxon>Bacillati</taxon>
        <taxon>Actinomycetota</taxon>
        <taxon>Actinomycetes</taxon>
        <taxon>Jiangellales</taxon>
        <taxon>Jiangellaceae</taxon>
        <taxon>Jiangella</taxon>
    </lineage>
</organism>
<evidence type="ECO:0000256" key="5">
    <source>
        <dbReference type="SAM" id="MobiDB-lite"/>
    </source>
</evidence>
<reference evidence="8 9" key="1">
    <citation type="submission" date="2020-08" db="EMBL/GenBank/DDBJ databases">
        <title>Sequencing the genomes of 1000 actinobacteria strains.</title>
        <authorList>
            <person name="Klenk H.-P."/>
        </authorList>
    </citation>
    <scope>NUCLEOTIDE SEQUENCE [LARGE SCALE GENOMIC DNA]</scope>
    <source>
        <strain evidence="8 9">DSM 102122</strain>
    </source>
</reference>
<evidence type="ECO:0000256" key="4">
    <source>
        <dbReference type="ARBA" id="ARBA00023136"/>
    </source>
</evidence>
<proteinExistence type="predicted"/>
<dbReference type="GO" id="GO:0016020">
    <property type="term" value="C:membrane"/>
    <property type="evidence" value="ECO:0007669"/>
    <property type="project" value="UniProtKB-SubCell"/>
</dbReference>
<keyword evidence="2 6" id="KW-0812">Transmembrane</keyword>
<feature type="transmembrane region" description="Helical" evidence="6">
    <location>
        <begin position="300"/>
        <end position="318"/>
    </location>
</feature>
<evidence type="ECO:0000256" key="2">
    <source>
        <dbReference type="ARBA" id="ARBA00022692"/>
    </source>
</evidence>
<feature type="compositionally biased region" description="Basic and acidic residues" evidence="5">
    <location>
        <begin position="350"/>
        <end position="371"/>
    </location>
</feature>
<comment type="caution">
    <text evidence="8">The sequence shown here is derived from an EMBL/GenBank/DDBJ whole genome shotgun (WGS) entry which is preliminary data.</text>
</comment>
<dbReference type="EMBL" id="JACHMM010000001">
    <property type="protein sequence ID" value="MBB5790136.1"/>
    <property type="molecule type" value="Genomic_DNA"/>
</dbReference>
<feature type="region of interest" description="Disordered" evidence="5">
    <location>
        <begin position="327"/>
        <end position="378"/>
    </location>
</feature>
<feature type="transmembrane region" description="Helical" evidence="6">
    <location>
        <begin position="196"/>
        <end position="216"/>
    </location>
</feature>
<keyword evidence="9" id="KW-1185">Reference proteome</keyword>
<keyword evidence="3 6" id="KW-1133">Transmembrane helix</keyword>
<feature type="transmembrane region" description="Helical" evidence="6">
    <location>
        <begin position="222"/>
        <end position="241"/>
    </location>
</feature>
<feature type="transmembrane region" description="Helical" evidence="6">
    <location>
        <begin position="162"/>
        <end position="184"/>
    </location>
</feature>
<sequence length="378" mass="41209">MSSSWFDGAAFRQDLRAAWLDASAALVVTLLLFAWLYQRVDAGTSATVDVMPFLLGGADTYWMYWLCQAFGWSGLLWAWITVMLGMIRSSSPPSWLPVSPARLEKWHRTTSLTTVVLMFMHAFWFFAEEVRGNAEGLGVAGRTWSAFVNTFVPGAYGSGTGLIAILIGLLALYLAVPLGLAFYARRALGPRVWRTLHASIIVVYVLSVWHTLLYGTNVWYDGWFRTTVWLLQLPVAALLLIRLLAPAHRPHRGRLDLAGRWTARAAVAATVVTLLVVAASGRDGGRTRGVDGAPLNTTQAMVWTGFVVFALVVAVAVVRAHRAAVGRAGVGRTPPREGGSPPYGQAPTPSDRDRDTVGDLGSDRDRERSDQPEPTSSA</sequence>
<evidence type="ECO:0000313" key="8">
    <source>
        <dbReference type="EMBL" id="MBB5790136.1"/>
    </source>
</evidence>
<evidence type="ECO:0000256" key="6">
    <source>
        <dbReference type="SAM" id="Phobius"/>
    </source>
</evidence>
<dbReference type="Proteomes" id="UP000542813">
    <property type="component" value="Unassembled WGS sequence"/>
</dbReference>
<evidence type="ECO:0000313" key="9">
    <source>
        <dbReference type="Proteomes" id="UP000542813"/>
    </source>
</evidence>
<feature type="transmembrane region" description="Helical" evidence="6">
    <location>
        <begin position="62"/>
        <end position="87"/>
    </location>
</feature>
<name>A0A7W9LNC1_9ACTN</name>
<feature type="transmembrane region" description="Helical" evidence="6">
    <location>
        <begin position="18"/>
        <end position="37"/>
    </location>
</feature>
<feature type="domain" description="Ferric oxidoreductase" evidence="7">
    <location>
        <begin position="71"/>
        <end position="207"/>
    </location>
</feature>
<protein>
    <recommendedName>
        <fullName evidence="7">Ferric oxidoreductase domain-containing protein</fullName>
    </recommendedName>
</protein>
<dbReference type="Pfam" id="PF01794">
    <property type="entry name" value="Ferric_reduct"/>
    <property type="match status" value="1"/>
</dbReference>
<dbReference type="AlphaFoldDB" id="A0A7W9LNC1"/>
<dbReference type="InterPro" id="IPR013130">
    <property type="entry name" value="Fe3_Rdtase_TM_dom"/>
</dbReference>
<dbReference type="RefSeq" id="WP_184825978.1">
    <property type="nucleotide sequence ID" value="NZ_JACHMM010000001.1"/>
</dbReference>
<comment type="subcellular location">
    <subcellularLocation>
        <location evidence="1">Membrane</location>
        <topology evidence="1">Multi-pass membrane protein</topology>
    </subcellularLocation>
</comment>
<evidence type="ECO:0000256" key="1">
    <source>
        <dbReference type="ARBA" id="ARBA00004141"/>
    </source>
</evidence>
<feature type="transmembrane region" description="Helical" evidence="6">
    <location>
        <begin position="261"/>
        <end position="280"/>
    </location>
</feature>
<evidence type="ECO:0000259" key="7">
    <source>
        <dbReference type="Pfam" id="PF01794"/>
    </source>
</evidence>
<keyword evidence="4 6" id="KW-0472">Membrane</keyword>